<dbReference type="Pfam" id="PF13191">
    <property type="entry name" value="AAA_16"/>
    <property type="match status" value="1"/>
</dbReference>
<dbReference type="Gene3D" id="3.40.50.300">
    <property type="entry name" value="P-loop containing nucleotide triphosphate hydrolases"/>
    <property type="match status" value="1"/>
</dbReference>
<keyword evidence="1" id="KW-0547">Nucleotide-binding</keyword>
<dbReference type="GO" id="GO:0006355">
    <property type="term" value="P:regulation of DNA-templated transcription"/>
    <property type="evidence" value="ECO:0007669"/>
    <property type="project" value="InterPro"/>
</dbReference>
<reference evidence="4 5" key="1">
    <citation type="submission" date="2019-07" db="EMBL/GenBank/DDBJ databases">
        <title>Lentzea xizangensis sp. nov., isolated from Qinghai-Tibetan Plateau Soils.</title>
        <authorList>
            <person name="Huang J."/>
        </authorList>
    </citation>
    <scope>NUCLEOTIDE SEQUENCE [LARGE SCALE GENOMIC DNA]</scope>
    <source>
        <strain evidence="4 5">FXJ1.1311</strain>
    </source>
</reference>
<dbReference type="Pfam" id="PF00196">
    <property type="entry name" value="GerE"/>
    <property type="match status" value="1"/>
</dbReference>
<evidence type="ECO:0000256" key="1">
    <source>
        <dbReference type="ARBA" id="ARBA00022741"/>
    </source>
</evidence>
<dbReference type="OrthoDB" id="134933at2"/>
<accession>A0A563EJ99</accession>
<dbReference type="SUPFAM" id="SSF52540">
    <property type="entry name" value="P-loop containing nucleoside triphosphate hydrolases"/>
    <property type="match status" value="1"/>
</dbReference>
<dbReference type="InterPro" id="IPR027417">
    <property type="entry name" value="P-loop_NTPase"/>
</dbReference>
<keyword evidence="5" id="KW-1185">Reference proteome</keyword>
<dbReference type="PANTHER" id="PTHR16305:SF35">
    <property type="entry name" value="TRANSCRIPTIONAL ACTIVATOR DOMAIN"/>
    <property type="match status" value="1"/>
</dbReference>
<proteinExistence type="predicted"/>
<name>A0A563EJ99_9PSEU</name>
<dbReference type="Proteomes" id="UP000316639">
    <property type="component" value="Unassembled WGS sequence"/>
</dbReference>
<dbReference type="InterPro" id="IPR041664">
    <property type="entry name" value="AAA_16"/>
</dbReference>
<feature type="domain" description="HTH luxR-type" evidence="3">
    <location>
        <begin position="888"/>
        <end position="957"/>
    </location>
</feature>
<dbReference type="GO" id="GO:0004016">
    <property type="term" value="F:adenylate cyclase activity"/>
    <property type="evidence" value="ECO:0007669"/>
    <property type="project" value="TreeGrafter"/>
</dbReference>
<dbReference type="PROSITE" id="PS00622">
    <property type="entry name" value="HTH_LUXR_1"/>
    <property type="match status" value="1"/>
</dbReference>
<comment type="caution">
    <text evidence="4">The sequence shown here is derived from an EMBL/GenBank/DDBJ whole genome shotgun (WGS) entry which is preliminary data.</text>
</comment>
<dbReference type="PANTHER" id="PTHR16305">
    <property type="entry name" value="TESTICULAR SOLUBLE ADENYLYL CYCLASE"/>
    <property type="match status" value="1"/>
</dbReference>
<dbReference type="InterPro" id="IPR016032">
    <property type="entry name" value="Sig_transdc_resp-reg_C-effctor"/>
</dbReference>
<dbReference type="CDD" id="cd06170">
    <property type="entry name" value="LuxR_C_like"/>
    <property type="match status" value="1"/>
</dbReference>
<evidence type="ECO:0000256" key="2">
    <source>
        <dbReference type="ARBA" id="ARBA00022840"/>
    </source>
</evidence>
<dbReference type="PRINTS" id="PR00038">
    <property type="entry name" value="HTHLUXR"/>
</dbReference>
<organism evidence="4 5">
    <name type="scientific">Lentzea tibetensis</name>
    <dbReference type="NCBI Taxonomy" id="2591470"/>
    <lineage>
        <taxon>Bacteria</taxon>
        <taxon>Bacillati</taxon>
        <taxon>Actinomycetota</taxon>
        <taxon>Actinomycetes</taxon>
        <taxon>Pseudonocardiales</taxon>
        <taxon>Pseudonocardiaceae</taxon>
        <taxon>Lentzea</taxon>
    </lineage>
</organism>
<dbReference type="GO" id="GO:0003677">
    <property type="term" value="F:DNA binding"/>
    <property type="evidence" value="ECO:0007669"/>
    <property type="project" value="InterPro"/>
</dbReference>
<dbReference type="Gene3D" id="1.10.10.10">
    <property type="entry name" value="Winged helix-like DNA-binding domain superfamily/Winged helix DNA-binding domain"/>
    <property type="match status" value="1"/>
</dbReference>
<gene>
    <name evidence="4" type="ORF">FKR81_33310</name>
</gene>
<protein>
    <submittedName>
        <fullName evidence="4">AAA family ATPase</fullName>
    </submittedName>
</protein>
<dbReference type="GO" id="GO:0005524">
    <property type="term" value="F:ATP binding"/>
    <property type="evidence" value="ECO:0007669"/>
    <property type="project" value="UniProtKB-KW"/>
</dbReference>
<evidence type="ECO:0000259" key="3">
    <source>
        <dbReference type="PROSITE" id="PS50043"/>
    </source>
</evidence>
<dbReference type="GO" id="GO:0005737">
    <property type="term" value="C:cytoplasm"/>
    <property type="evidence" value="ECO:0007669"/>
    <property type="project" value="TreeGrafter"/>
</dbReference>
<dbReference type="InterPro" id="IPR036388">
    <property type="entry name" value="WH-like_DNA-bd_sf"/>
</dbReference>
<dbReference type="SUPFAM" id="SSF46894">
    <property type="entry name" value="C-terminal effector domain of the bipartite response regulators"/>
    <property type="match status" value="1"/>
</dbReference>
<evidence type="ECO:0000313" key="4">
    <source>
        <dbReference type="EMBL" id="TWP46939.1"/>
    </source>
</evidence>
<dbReference type="SMART" id="SM00421">
    <property type="entry name" value="HTH_LUXR"/>
    <property type="match status" value="1"/>
</dbReference>
<dbReference type="EMBL" id="VOBR01000028">
    <property type="protein sequence ID" value="TWP46939.1"/>
    <property type="molecule type" value="Genomic_DNA"/>
</dbReference>
<dbReference type="PROSITE" id="PS50043">
    <property type="entry name" value="HTH_LUXR_2"/>
    <property type="match status" value="1"/>
</dbReference>
<evidence type="ECO:0000313" key="5">
    <source>
        <dbReference type="Proteomes" id="UP000316639"/>
    </source>
</evidence>
<dbReference type="AlphaFoldDB" id="A0A563EJ99"/>
<dbReference type="InterPro" id="IPR000792">
    <property type="entry name" value="Tscrpt_reg_LuxR_C"/>
</dbReference>
<keyword evidence="2" id="KW-0067">ATP-binding</keyword>
<sequence>MITACSVETALHPPQRAGGRGRAVRDGRSEPIKRRLKFTWNADDSSNTKIGVDTCAKVTTGGIPVDLVERDAHLTHLMQWLTDEHGRSSGFVSVDGPVGAGKTSLIRTFSRRAADAGSHVMSTVCTSLDRALPFGTLHQLFCGSTLPAWFVDRCATALEQAMQTGGDLAVAQVLSRLCTAVTDLAEQRPVLIAIDDVKHADECSTRILVQLVRRLGATRVLLVTTERTEFPQAASPTSDLTSPSHVRQLSLPLLSRAGVAEVLRRGGGARHADHVVEEFLAATGGSPLLVHAYLEGPQALGRTAVACLRDSGAPVLEVARALAVNEAEFSAPVLAELLDVAPVTVEQALRTMTAAGLLAEHGFRHPAVRDCLLDDMAPHERQSLHRRSARLLHERGAPATLVSDHLLRAAHADEPWAPEVLLEAAEQAVMDQHAERAVDFLLLAQTCEVNDDLGATIRARLARAEWLLNPAVAARHLPDLSTIAASDALRSTDAVQVIRQLMWLGRQTDARRLLDKTMRRDGFGHLACDVHRWLQVCYPALALEMPAPRAEKSPPRAVPMSQIAAALIRGDVDSVPARASTLLAQPFSQSDATWSVEPVLLALLSLLYVDQVADASAWCDHLAAGVAADRSPTWRAVVDAVRAEINCRRGDFPSAIHYAHSSLTTLTPRAWGVAAALPISALVQAHTRTGDHDQAAKLLSQIVPEAVFDTRYGLHYLHARGHHQLATGRTHAGLADFLSCGELMRKWALDLSGIVPWRTSAAEAWLRHDNPDQARRLIYDELAKPGGERSRSRGISLRLLASITEPRQRPHLLTEAMELLEANGDQYELAMVLGELGRAHQALGDRKRARMVMHRAWHVARACSATPLSHELLPESGDADAVTAVPAAPTAISELTKSELRVASLAAMGYTNREIAAKLFITPSTVEQHLTRVFRKLNVRQRSDLPPDLCAATSKIA</sequence>